<dbReference type="PANTHER" id="PTHR31099">
    <property type="entry name" value="OS06G0165300 PROTEIN"/>
    <property type="match status" value="1"/>
</dbReference>
<feature type="compositionally biased region" description="Acidic residues" evidence="1">
    <location>
        <begin position="342"/>
        <end position="353"/>
    </location>
</feature>
<evidence type="ECO:0000313" key="2">
    <source>
        <dbReference type="EMBL" id="KAF5777975.1"/>
    </source>
</evidence>
<dbReference type="Gramene" id="mRNA:HanXRQr2_Chr12g0542091">
    <property type="protein sequence ID" value="mRNA:HanXRQr2_Chr12g0542091"/>
    <property type="gene ID" value="HanXRQr2_Chr12g0542091"/>
</dbReference>
<name>A0A9K3HGM9_HELAN</name>
<keyword evidence="3" id="KW-1185">Reference proteome</keyword>
<evidence type="ECO:0000313" key="3">
    <source>
        <dbReference type="Proteomes" id="UP000215914"/>
    </source>
</evidence>
<feature type="compositionally biased region" description="Low complexity" evidence="1">
    <location>
        <begin position="316"/>
        <end position="328"/>
    </location>
</feature>
<evidence type="ECO:0000256" key="1">
    <source>
        <dbReference type="SAM" id="MobiDB-lite"/>
    </source>
</evidence>
<accession>A0A9K3HGM9</accession>
<gene>
    <name evidence="2" type="ORF">HanXRQr2_Chr12g0542091</name>
</gene>
<reference evidence="2" key="1">
    <citation type="journal article" date="2017" name="Nature">
        <title>The sunflower genome provides insights into oil metabolism, flowering and Asterid evolution.</title>
        <authorList>
            <person name="Badouin H."/>
            <person name="Gouzy J."/>
            <person name="Grassa C.J."/>
            <person name="Murat F."/>
            <person name="Staton S.E."/>
            <person name="Cottret L."/>
            <person name="Lelandais-Briere C."/>
            <person name="Owens G.L."/>
            <person name="Carrere S."/>
            <person name="Mayjonade B."/>
            <person name="Legrand L."/>
            <person name="Gill N."/>
            <person name="Kane N.C."/>
            <person name="Bowers J.E."/>
            <person name="Hubner S."/>
            <person name="Bellec A."/>
            <person name="Berard A."/>
            <person name="Berges H."/>
            <person name="Blanchet N."/>
            <person name="Boniface M.C."/>
            <person name="Brunel D."/>
            <person name="Catrice O."/>
            <person name="Chaidir N."/>
            <person name="Claudel C."/>
            <person name="Donnadieu C."/>
            <person name="Faraut T."/>
            <person name="Fievet G."/>
            <person name="Helmstetter N."/>
            <person name="King M."/>
            <person name="Knapp S.J."/>
            <person name="Lai Z."/>
            <person name="Le Paslier M.C."/>
            <person name="Lippi Y."/>
            <person name="Lorenzon L."/>
            <person name="Mandel J.R."/>
            <person name="Marage G."/>
            <person name="Marchand G."/>
            <person name="Marquand E."/>
            <person name="Bret-Mestries E."/>
            <person name="Morien E."/>
            <person name="Nambeesan S."/>
            <person name="Nguyen T."/>
            <person name="Pegot-Espagnet P."/>
            <person name="Pouilly N."/>
            <person name="Raftis F."/>
            <person name="Sallet E."/>
            <person name="Schiex T."/>
            <person name="Thomas J."/>
            <person name="Vandecasteele C."/>
            <person name="Vares D."/>
            <person name="Vear F."/>
            <person name="Vautrin S."/>
            <person name="Crespi M."/>
            <person name="Mangin B."/>
            <person name="Burke J.M."/>
            <person name="Salse J."/>
            <person name="Munos S."/>
            <person name="Vincourt P."/>
            <person name="Rieseberg L.H."/>
            <person name="Langlade N.B."/>
        </authorList>
    </citation>
    <scope>NUCLEOTIDE SEQUENCE</scope>
    <source>
        <tissue evidence="2">Leaves</tissue>
    </source>
</reference>
<proteinExistence type="predicted"/>
<organism evidence="2 3">
    <name type="scientific">Helianthus annuus</name>
    <name type="common">Common sunflower</name>
    <dbReference type="NCBI Taxonomy" id="4232"/>
    <lineage>
        <taxon>Eukaryota</taxon>
        <taxon>Viridiplantae</taxon>
        <taxon>Streptophyta</taxon>
        <taxon>Embryophyta</taxon>
        <taxon>Tracheophyta</taxon>
        <taxon>Spermatophyta</taxon>
        <taxon>Magnoliopsida</taxon>
        <taxon>eudicotyledons</taxon>
        <taxon>Gunneridae</taxon>
        <taxon>Pentapetalae</taxon>
        <taxon>asterids</taxon>
        <taxon>campanulids</taxon>
        <taxon>Asterales</taxon>
        <taxon>Asteraceae</taxon>
        <taxon>Asteroideae</taxon>
        <taxon>Heliantheae alliance</taxon>
        <taxon>Heliantheae</taxon>
        <taxon>Helianthus</taxon>
    </lineage>
</organism>
<dbReference type="AlphaFoldDB" id="A0A9K3HGM9"/>
<protein>
    <submittedName>
        <fullName evidence="2">Uncharacterized protein</fullName>
    </submittedName>
</protein>
<dbReference type="Proteomes" id="UP000215914">
    <property type="component" value="Unassembled WGS sequence"/>
</dbReference>
<dbReference type="PANTHER" id="PTHR31099:SF49">
    <property type="entry name" value="MYOSIN HEAVY CHAIN-LIKE PROTEIN"/>
    <property type="match status" value="1"/>
</dbReference>
<sequence length="386" mass="42875">MSQPGMVRVRHFEFLCRAHDIEPTVERSRVFYQLIRNMGFYSFGYQGAAKKILLNPPKSFHDWKQKFFFIREEVILIAMTFRLWTDVIEKEDLAILKKEDWYLKLTATPNRVFGENVMVVAQISDQWPQDSEEVPVLKFQGKEARLYQAVFPTFGGSMGVRPLRPSEQYWYDTIKARFMYPVDGAFADPPIATEGAHIPNPRPVRAVTSAGKEILYLSREESVGSSNGELSSWSNILAGVLRDLGIDPEEKKKKSKKKKIITNDAVVTSKKGGSSRVTAGAADKGTLRFRQINLEDYVIISDSLEGLSRIGEKKTSAAGSKSSGSVGSRNPDAGATASSIALDEEDEEEEEEEPATKLVSRKRSRGETTAGASVAQKTGGIPLIGK</sequence>
<comment type="caution">
    <text evidence="2">The sequence shown here is derived from an EMBL/GenBank/DDBJ whole genome shotgun (WGS) entry which is preliminary data.</text>
</comment>
<reference evidence="2" key="2">
    <citation type="submission" date="2020-06" db="EMBL/GenBank/DDBJ databases">
        <title>Helianthus annuus Genome sequencing and assembly Release 2.</title>
        <authorList>
            <person name="Gouzy J."/>
            <person name="Langlade N."/>
            <person name="Munos S."/>
        </authorList>
    </citation>
    <scope>NUCLEOTIDE SEQUENCE</scope>
    <source>
        <tissue evidence="2">Leaves</tissue>
    </source>
</reference>
<dbReference type="EMBL" id="MNCJ02000327">
    <property type="protein sequence ID" value="KAF5777975.1"/>
    <property type="molecule type" value="Genomic_DNA"/>
</dbReference>
<feature type="region of interest" description="Disordered" evidence="1">
    <location>
        <begin position="313"/>
        <end position="386"/>
    </location>
</feature>